<keyword evidence="1" id="KW-0812">Transmembrane</keyword>
<evidence type="ECO:0008006" key="4">
    <source>
        <dbReference type="Google" id="ProtNLM"/>
    </source>
</evidence>
<gene>
    <name evidence="2" type="ORF">AMURIS_03944</name>
</gene>
<feature type="transmembrane region" description="Helical" evidence="1">
    <location>
        <begin position="36"/>
        <end position="55"/>
    </location>
</feature>
<protein>
    <recommendedName>
        <fullName evidence="4">Glycine zipper family protein</fullName>
    </recommendedName>
</protein>
<evidence type="ECO:0000313" key="2">
    <source>
        <dbReference type="EMBL" id="SOY31208.1"/>
    </source>
</evidence>
<dbReference type="EMBL" id="OFSM01000023">
    <property type="protein sequence ID" value="SOY31208.1"/>
    <property type="molecule type" value="Genomic_DNA"/>
</dbReference>
<name>A0A2K4ZL47_9FIRM</name>
<proteinExistence type="predicted"/>
<evidence type="ECO:0000256" key="1">
    <source>
        <dbReference type="SAM" id="Phobius"/>
    </source>
</evidence>
<dbReference type="RefSeq" id="WP_103241213.1">
    <property type="nucleotide sequence ID" value="NZ_JANJZD010000021.1"/>
</dbReference>
<dbReference type="OrthoDB" id="9800711at2"/>
<dbReference type="Proteomes" id="UP000236311">
    <property type="component" value="Unassembled WGS sequence"/>
</dbReference>
<sequence length="64" mass="7011">MKRGNKKDKVSYYVGWGIAYGTFAGGMFSILLLEHLLIVLFMGSAFGAVIGAIFGKMKTQYAKD</sequence>
<evidence type="ECO:0000313" key="3">
    <source>
        <dbReference type="Proteomes" id="UP000236311"/>
    </source>
</evidence>
<organism evidence="2 3">
    <name type="scientific">Acetatifactor muris</name>
    <dbReference type="NCBI Taxonomy" id="879566"/>
    <lineage>
        <taxon>Bacteria</taxon>
        <taxon>Bacillati</taxon>
        <taxon>Bacillota</taxon>
        <taxon>Clostridia</taxon>
        <taxon>Lachnospirales</taxon>
        <taxon>Lachnospiraceae</taxon>
        <taxon>Acetatifactor</taxon>
    </lineage>
</organism>
<dbReference type="AlphaFoldDB" id="A0A2K4ZL47"/>
<reference evidence="2 3" key="1">
    <citation type="submission" date="2018-01" db="EMBL/GenBank/DDBJ databases">
        <authorList>
            <person name="Gaut B.S."/>
            <person name="Morton B.R."/>
            <person name="Clegg M.T."/>
            <person name="Duvall M.R."/>
        </authorList>
    </citation>
    <scope>NUCLEOTIDE SEQUENCE [LARGE SCALE GENOMIC DNA]</scope>
    <source>
        <strain evidence="2">GP69</strain>
    </source>
</reference>
<keyword evidence="1" id="KW-1133">Transmembrane helix</keyword>
<keyword evidence="1" id="KW-0472">Membrane</keyword>
<feature type="transmembrane region" description="Helical" evidence="1">
    <location>
        <begin position="12"/>
        <end position="30"/>
    </location>
</feature>
<accession>A0A2K4ZL47</accession>
<keyword evidence="3" id="KW-1185">Reference proteome</keyword>